<keyword evidence="3 5" id="KW-0067">ATP-binding</keyword>
<dbReference type="InterPro" id="IPR013611">
    <property type="entry name" value="Transp-assoc_OB_typ2"/>
</dbReference>
<dbReference type="PATRIC" id="fig|61435.5.peg.1363"/>
<dbReference type="InterPro" id="IPR017871">
    <property type="entry name" value="ABC_transporter-like_CS"/>
</dbReference>
<dbReference type="InterPro" id="IPR003439">
    <property type="entry name" value="ABC_transporter-like_ATP-bd"/>
</dbReference>
<dbReference type="PROSITE" id="PS00211">
    <property type="entry name" value="ABC_TRANSPORTER_1"/>
    <property type="match status" value="1"/>
</dbReference>
<dbReference type="InterPro" id="IPR050093">
    <property type="entry name" value="ABC_SmlMolc_Importer"/>
</dbReference>
<organism evidence="5 6">
    <name type="scientific">Dehalococcoides mccartyi</name>
    <dbReference type="NCBI Taxonomy" id="61435"/>
    <lineage>
        <taxon>Bacteria</taxon>
        <taxon>Bacillati</taxon>
        <taxon>Chloroflexota</taxon>
        <taxon>Dehalococcoidia</taxon>
        <taxon>Dehalococcoidales</taxon>
        <taxon>Dehalococcoidaceae</taxon>
        <taxon>Dehalococcoides</taxon>
    </lineage>
</organism>
<reference evidence="5 6" key="1">
    <citation type="journal article" date="2015" name="Sci. Rep.">
        <title>A comparative genomics and reductive dehalogenase gene transcription study of two chloroethene-respiring bacteria, Dehalococcoides mccartyi strains MB and 11a.</title>
        <authorList>
            <person name="Low A."/>
            <person name="Shen Z."/>
            <person name="Cheng D."/>
            <person name="Rogers M.J."/>
            <person name="Lee P.K."/>
            <person name="He J."/>
        </authorList>
    </citation>
    <scope>NUCLEOTIDE SEQUENCE [LARGE SCALE GENOMIC DNA]</scope>
    <source>
        <strain evidence="5 6">MB</strain>
    </source>
</reference>
<dbReference type="SMART" id="SM00382">
    <property type="entry name" value="AAA"/>
    <property type="match status" value="1"/>
</dbReference>
<evidence type="ECO:0000313" key="5">
    <source>
        <dbReference type="EMBL" id="KSV17155.1"/>
    </source>
</evidence>
<sequence>MLEVNIKKKLPGFDLEVAFSADSGIMAMLGPSGSGKTMTLQCVAGLTQVDEGYINLNGEVLLDTSRKIDIRPQVRRVGFVFQNYALFPHLTVRDNIAYGIRHLEKAESDGIITRLMENMHIASLGHRFPSQLSAGQQQRVALARAIAPEPRVLLLDEPFSALDAVVKESLEIELLSLQQFYKGIIILVTHNFAEGYRMSSKMAIYESGRIAQCGDKGKIVGSPANLTVAGLMGFKNLLVGTVSQIIGQDLYLEVPGLSLFKIRLPEQMQLAVGMRLTLGIRSEFVRVSAAAEENSLPGVVSGVINEVASTRCFFSAGTNLQYTFEAFLPPPADASLKVGSRLNFCFPPEHLVVVGQAGETAQTGSLAG</sequence>
<name>A0A0V8M053_9CHLR</name>
<comment type="caution">
    <text evidence="5">The sequence shown here is derived from an EMBL/GenBank/DDBJ whole genome shotgun (WGS) entry which is preliminary data.</text>
</comment>
<dbReference type="Gene3D" id="3.40.50.300">
    <property type="entry name" value="P-loop containing nucleotide triphosphate hydrolases"/>
    <property type="match status" value="1"/>
</dbReference>
<accession>A0A0V8M053</accession>
<dbReference type="RefSeq" id="WP_058292614.1">
    <property type="nucleotide sequence ID" value="NZ_JGYD01000025.1"/>
</dbReference>
<evidence type="ECO:0000259" key="4">
    <source>
        <dbReference type="PROSITE" id="PS50893"/>
    </source>
</evidence>
<dbReference type="PROSITE" id="PS50893">
    <property type="entry name" value="ABC_TRANSPORTER_2"/>
    <property type="match status" value="1"/>
</dbReference>
<dbReference type="OrthoDB" id="9778160at2"/>
<evidence type="ECO:0000313" key="6">
    <source>
        <dbReference type="Proteomes" id="UP000053577"/>
    </source>
</evidence>
<feature type="domain" description="ABC transporter" evidence="4">
    <location>
        <begin position="1"/>
        <end position="232"/>
    </location>
</feature>
<keyword evidence="2" id="KW-0547">Nucleotide-binding</keyword>
<dbReference type="PANTHER" id="PTHR42781">
    <property type="entry name" value="SPERMIDINE/PUTRESCINE IMPORT ATP-BINDING PROTEIN POTA"/>
    <property type="match status" value="1"/>
</dbReference>
<dbReference type="GO" id="GO:0043190">
    <property type="term" value="C:ATP-binding cassette (ABC) transporter complex"/>
    <property type="evidence" value="ECO:0007669"/>
    <property type="project" value="InterPro"/>
</dbReference>
<dbReference type="GO" id="GO:0016887">
    <property type="term" value="F:ATP hydrolysis activity"/>
    <property type="evidence" value="ECO:0007669"/>
    <property type="project" value="InterPro"/>
</dbReference>
<dbReference type="GO" id="GO:0005524">
    <property type="term" value="F:ATP binding"/>
    <property type="evidence" value="ECO:0007669"/>
    <property type="project" value="UniProtKB-KW"/>
</dbReference>
<dbReference type="PANTHER" id="PTHR42781:SF4">
    <property type="entry name" value="SPERMIDINE_PUTRESCINE IMPORT ATP-BINDING PROTEIN POTA"/>
    <property type="match status" value="1"/>
</dbReference>
<dbReference type="SUPFAM" id="SSF52540">
    <property type="entry name" value="P-loop containing nucleoside triphosphate hydrolases"/>
    <property type="match status" value="1"/>
</dbReference>
<dbReference type="Pfam" id="PF00005">
    <property type="entry name" value="ABC_tran"/>
    <property type="match status" value="1"/>
</dbReference>
<dbReference type="InterPro" id="IPR003593">
    <property type="entry name" value="AAA+_ATPase"/>
</dbReference>
<evidence type="ECO:0000256" key="1">
    <source>
        <dbReference type="ARBA" id="ARBA00022448"/>
    </source>
</evidence>
<keyword evidence="1" id="KW-0813">Transport</keyword>
<dbReference type="InterPro" id="IPR008995">
    <property type="entry name" value="Mo/tungstate-bd_C_term_dom"/>
</dbReference>
<protein>
    <submittedName>
        <fullName evidence="5">Molybdenum ABC transporter ATP-binding protein</fullName>
    </submittedName>
</protein>
<evidence type="ECO:0000256" key="2">
    <source>
        <dbReference type="ARBA" id="ARBA00022741"/>
    </source>
</evidence>
<gene>
    <name evidence="5" type="ORF">DA01_06930</name>
</gene>
<dbReference type="Pfam" id="PF08402">
    <property type="entry name" value="TOBE_2"/>
    <property type="match status" value="1"/>
</dbReference>
<dbReference type="GO" id="GO:0022857">
    <property type="term" value="F:transmembrane transporter activity"/>
    <property type="evidence" value="ECO:0007669"/>
    <property type="project" value="InterPro"/>
</dbReference>
<dbReference type="Proteomes" id="UP000053577">
    <property type="component" value="Unassembled WGS sequence"/>
</dbReference>
<evidence type="ECO:0000256" key="3">
    <source>
        <dbReference type="ARBA" id="ARBA00022840"/>
    </source>
</evidence>
<proteinExistence type="predicted"/>
<dbReference type="EMBL" id="JGYD01000025">
    <property type="protein sequence ID" value="KSV17155.1"/>
    <property type="molecule type" value="Genomic_DNA"/>
</dbReference>
<dbReference type="AlphaFoldDB" id="A0A0V8M053"/>
<dbReference type="SUPFAM" id="SSF50331">
    <property type="entry name" value="MOP-like"/>
    <property type="match status" value="1"/>
</dbReference>
<dbReference type="InterPro" id="IPR027417">
    <property type="entry name" value="P-loop_NTPase"/>
</dbReference>